<dbReference type="EMBL" id="SMMG02000006">
    <property type="protein sequence ID" value="KAA3471260.1"/>
    <property type="molecule type" value="Genomic_DNA"/>
</dbReference>
<dbReference type="PANTHER" id="PTHR33067">
    <property type="entry name" value="RNA-DIRECTED DNA POLYMERASE-RELATED"/>
    <property type="match status" value="1"/>
</dbReference>
<sequence length="156" mass="17950">MSRRRKIKTREQVKVSASCTAIISKQMPPKLKDPEKIGYIPICDLDTIINLIPLTIYETLGLRELKNTQITVQLVDRVLEDVWVKVRSFIILAGLIILDFKKDHEIPILLGRPFLATSRSTIDLKNNDLKMRLNGETKTFKCGHRQNKVNREKLGK</sequence>
<comment type="caution">
    <text evidence="1">The sequence shown here is derived from an EMBL/GenBank/DDBJ whole genome shotgun (WGS) entry which is preliminary data.</text>
</comment>
<dbReference type="OrthoDB" id="781949at2759"/>
<dbReference type="PANTHER" id="PTHR33067:SF31">
    <property type="entry name" value="RNA-DIRECTED DNA POLYMERASE"/>
    <property type="match status" value="1"/>
</dbReference>
<proteinExistence type="predicted"/>
<dbReference type="AlphaFoldDB" id="A0A5B6VQ62"/>
<protein>
    <submittedName>
        <fullName evidence="1">Retrovirus-related Pol polyprotein from transposon opus</fullName>
    </submittedName>
</protein>
<gene>
    <name evidence="1" type="ORF">EPI10_016900</name>
</gene>
<dbReference type="Gene3D" id="2.40.70.10">
    <property type="entry name" value="Acid Proteases"/>
    <property type="match status" value="1"/>
</dbReference>
<evidence type="ECO:0000313" key="2">
    <source>
        <dbReference type="Proteomes" id="UP000325315"/>
    </source>
</evidence>
<keyword evidence="2" id="KW-1185">Reference proteome</keyword>
<name>A0A5B6VQ62_9ROSI</name>
<dbReference type="Proteomes" id="UP000325315">
    <property type="component" value="Unassembled WGS sequence"/>
</dbReference>
<evidence type="ECO:0000313" key="1">
    <source>
        <dbReference type="EMBL" id="KAA3471260.1"/>
    </source>
</evidence>
<dbReference type="InterPro" id="IPR021109">
    <property type="entry name" value="Peptidase_aspartic_dom_sf"/>
</dbReference>
<organism evidence="1 2">
    <name type="scientific">Gossypium australe</name>
    <dbReference type="NCBI Taxonomy" id="47621"/>
    <lineage>
        <taxon>Eukaryota</taxon>
        <taxon>Viridiplantae</taxon>
        <taxon>Streptophyta</taxon>
        <taxon>Embryophyta</taxon>
        <taxon>Tracheophyta</taxon>
        <taxon>Spermatophyta</taxon>
        <taxon>Magnoliopsida</taxon>
        <taxon>eudicotyledons</taxon>
        <taxon>Gunneridae</taxon>
        <taxon>Pentapetalae</taxon>
        <taxon>rosids</taxon>
        <taxon>malvids</taxon>
        <taxon>Malvales</taxon>
        <taxon>Malvaceae</taxon>
        <taxon>Malvoideae</taxon>
        <taxon>Gossypium</taxon>
    </lineage>
</organism>
<accession>A0A5B6VQ62</accession>
<reference evidence="1" key="1">
    <citation type="submission" date="2019-08" db="EMBL/GenBank/DDBJ databases">
        <authorList>
            <person name="Liu F."/>
        </authorList>
    </citation>
    <scope>NUCLEOTIDE SEQUENCE [LARGE SCALE GENOMIC DNA]</scope>
    <source>
        <strain evidence="1">PA1801</strain>
        <tissue evidence="1">Leaf</tissue>
    </source>
</reference>